<evidence type="ECO:0000313" key="2">
    <source>
        <dbReference type="EMBL" id="KAE8348009.1"/>
    </source>
</evidence>
<feature type="transmembrane region" description="Helical" evidence="1">
    <location>
        <begin position="100"/>
        <end position="118"/>
    </location>
</feature>
<evidence type="ECO:0000256" key="1">
    <source>
        <dbReference type="SAM" id="Phobius"/>
    </source>
</evidence>
<dbReference type="OrthoDB" id="3358048at2759"/>
<keyword evidence="1" id="KW-0472">Membrane</keyword>
<gene>
    <name evidence="2" type="ORF">BDV28DRAFT_161717</name>
</gene>
<organism evidence="2 3">
    <name type="scientific">Aspergillus coremiiformis</name>
    <dbReference type="NCBI Taxonomy" id="138285"/>
    <lineage>
        <taxon>Eukaryota</taxon>
        <taxon>Fungi</taxon>
        <taxon>Dikarya</taxon>
        <taxon>Ascomycota</taxon>
        <taxon>Pezizomycotina</taxon>
        <taxon>Eurotiomycetes</taxon>
        <taxon>Eurotiomycetidae</taxon>
        <taxon>Eurotiales</taxon>
        <taxon>Aspergillaceae</taxon>
        <taxon>Aspergillus</taxon>
        <taxon>Aspergillus subgen. Circumdati</taxon>
    </lineage>
</organism>
<dbReference type="EMBL" id="ML740154">
    <property type="protein sequence ID" value="KAE8348009.1"/>
    <property type="molecule type" value="Genomic_DNA"/>
</dbReference>
<keyword evidence="1" id="KW-0812">Transmembrane</keyword>
<feature type="transmembrane region" description="Helical" evidence="1">
    <location>
        <begin position="172"/>
        <end position="192"/>
    </location>
</feature>
<name>A0A5N6YUC9_9EURO</name>
<reference evidence="3" key="1">
    <citation type="submission" date="2019-04" db="EMBL/GenBank/DDBJ databases">
        <title>Friends and foes A comparative genomics studyof 23 Aspergillus species from section Flavi.</title>
        <authorList>
            <consortium name="DOE Joint Genome Institute"/>
            <person name="Kjaerbolling I."/>
            <person name="Vesth T."/>
            <person name="Frisvad J.C."/>
            <person name="Nybo J.L."/>
            <person name="Theobald S."/>
            <person name="Kildgaard S."/>
            <person name="Isbrandt T."/>
            <person name="Kuo A."/>
            <person name="Sato A."/>
            <person name="Lyhne E.K."/>
            <person name="Kogle M.E."/>
            <person name="Wiebenga A."/>
            <person name="Kun R.S."/>
            <person name="Lubbers R.J."/>
            <person name="Makela M.R."/>
            <person name="Barry K."/>
            <person name="Chovatia M."/>
            <person name="Clum A."/>
            <person name="Daum C."/>
            <person name="Haridas S."/>
            <person name="He G."/>
            <person name="LaButti K."/>
            <person name="Lipzen A."/>
            <person name="Mondo S."/>
            <person name="Riley R."/>
            <person name="Salamov A."/>
            <person name="Simmons B.A."/>
            <person name="Magnuson J.K."/>
            <person name="Henrissat B."/>
            <person name="Mortensen U.H."/>
            <person name="Larsen T.O."/>
            <person name="Devries R.P."/>
            <person name="Grigoriev I.V."/>
            <person name="Machida M."/>
            <person name="Baker S.E."/>
            <person name="Andersen M.R."/>
        </authorList>
    </citation>
    <scope>NUCLEOTIDE SEQUENCE [LARGE SCALE GENOMIC DNA]</scope>
    <source>
        <strain evidence="3">CBS 553.77</strain>
    </source>
</reference>
<feature type="transmembrane region" description="Helical" evidence="1">
    <location>
        <begin position="139"/>
        <end position="160"/>
    </location>
</feature>
<keyword evidence="1" id="KW-1133">Transmembrane helix</keyword>
<accession>A0A5N6YUC9</accession>
<protein>
    <submittedName>
        <fullName evidence="2">Uncharacterized protein</fullName>
    </submittedName>
</protein>
<keyword evidence="3" id="KW-1185">Reference proteome</keyword>
<sequence length="209" mass="23773">MASARLRKIFHYPEDSGDDEYKCEELDEEGVFLVALLNSRIFPTNSSTEQESVIEGLRIQNNRRNTEYRTTFAVIPLLLTLIFIPSVFSKAPNPQDRVFSFFGISSLIATAYTMKYLPIQRPDSRGKRSMQDPGFLVRIRKLLLLANTAICGLLLLMYIFSPVESSHNTQQTVYIVPGLMLAIVLLAQKMMVSINLNHLESLRYSYKGV</sequence>
<dbReference type="Proteomes" id="UP000327118">
    <property type="component" value="Unassembled WGS sequence"/>
</dbReference>
<feature type="transmembrane region" description="Helical" evidence="1">
    <location>
        <begin position="68"/>
        <end position="88"/>
    </location>
</feature>
<dbReference type="AlphaFoldDB" id="A0A5N6YUC9"/>
<evidence type="ECO:0000313" key="3">
    <source>
        <dbReference type="Proteomes" id="UP000327118"/>
    </source>
</evidence>
<proteinExistence type="predicted"/>